<dbReference type="OrthoDB" id="203908at2759"/>
<gene>
    <name evidence="4" type="ORF">NA56DRAFT_678975</name>
</gene>
<dbReference type="InterPro" id="IPR020843">
    <property type="entry name" value="ER"/>
</dbReference>
<dbReference type="Gene3D" id="3.90.180.10">
    <property type="entry name" value="Medium-chain alcohol dehydrogenases, catalytic domain"/>
    <property type="match status" value="1"/>
</dbReference>
<dbReference type="InterPro" id="IPR011032">
    <property type="entry name" value="GroES-like_sf"/>
</dbReference>
<reference evidence="4 5" key="1">
    <citation type="submission" date="2016-05" db="EMBL/GenBank/DDBJ databases">
        <title>A degradative enzymes factory behind the ericoid mycorrhizal symbiosis.</title>
        <authorList>
            <consortium name="DOE Joint Genome Institute"/>
            <person name="Martino E."/>
            <person name="Morin E."/>
            <person name="Grelet G."/>
            <person name="Kuo A."/>
            <person name="Kohler A."/>
            <person name="Daghino S."/>
            <person name="Barry K."/>
            <person name="Choi C."/>
            <person name="Cichocki N."/>
            <person name="Clum A."/>
            <person name="Copeland A."/>
            <person name="Hainaut M."/>
            <person name="Haridas S."/>
            <person name="Labutti K."/>
            <person name="Lindquist E."/>
            <person name="Lipzen A."/>
            <person name="Khouja H.-R."/>
            <person name="Murat C."/>
            <person name="Ohm R."/>
            <person name="Olson A."/>
            <person name="Spatafora J."/>
            <person name="Veneault-Fourrey C."/>
            <person name="Henrissat B."/>
            <person name="Grigoriev I."/>
            <person name="Martin F."/>
            <person name="Perotto S."/>
        </authorList>
    </citation>
    <scope>NUCLEOTIDE SEQUENCE [LARGE SCALE GENOMIC DNA]</scope>
    <source>
        <strain evidence="4 5">UAMH 7357</strain>
    </source>
</reference>
<dbReference type="Gene3D" id="3.40.50.720">
    <property type="entry name" value="NAD(P)-binding Rossmann-like Domain"/>
    <property type="match status" value="1"/>
</dbReference>
<keyword evidence="1" id="KW-0521">NADP</keyword>
<evidence type="ECO:0000256" key="1">
    <source>
        <dbReference type="ARBA" id="ARBA00022857"/>
    </source>
</evidence>
<name>A0A2J6Q6Q0_9HELO</name>
<dbReference type="Pfam" id="PF13602">
    <property type="entry name" value="ADH_zinc_N_2"/>
    <property type="match status" value="1"/>
</dbReference>
<protein>
    <submittedName>
        <fullName evidence="4">Zn-dependent oxidoreductase</fullName>
    </submittedName>
</protein>
<dbReference type="PANTHER" id="PTHR48106:SF18">
    <property type="entry name" value="QUINONE OXIDOREDUCTASE PIG3"/>
    <property type="match status" value="1"/>
</dbReference>
<feature type="domain" description="Enoyl reductase (ER)" evidence="3">
    <location>
        <begin position="18"/>
        <end position="314"/>
    </location>
</feature>
<proteinExistence type="predicted"/>
<sequence length="316" mass="33845">MASPKAATMAAMVIHQAGGLESLKLQQWPKPVASIGQVLIRVKALGLNRSEIFTRQGHSPGVKFPRVLGIEAVGLVEESPGGEFKKGDVVATAMGGMGRDFDGGYATYTCVPASQVQVIKPRISWEQLGSLPEMMQTAWGSLFKSLQLKRDDSLLIRGGTTSIGLAAAALAKKREAMLLANRANEVFIDNGSIADEVRKRHPEGLSKILDLVGVTILEDTLNCATEHGIVCVTGIAGGKWIIDNFDPHIIHNTGCLTTYSNTPQKFMATPLNEIAQLVAEGTLKIPIKTFRLDQIVQGHVAMDENTAGANIIVVLV</sequence>
<dbReference type="InterPro" id="IPR013154">
    <property type="entry name" value="ADH-like_N"/>
</dbReference>
<evidence type="ECO:0000259" key="3">
    <source>
        <dbReference type="SMART" id="SM00829"/>
    </source>
</evidence>
<evidence type="ECO:0000313" key="5">
    <source>
        <dbReference type="Proteomes" id="UP000235672"/>
    </source>
</evidence>
<organism evidence="4 5">
    <name type="scientific">Hyaloscypha hepaticicola</name>
    <dbReference type="NCBI Taxonomy" id="2082293"/>
    <lineage>
        <taxon>Eukaryota</taxon>
        <taxon>Fungi</taxon>
        <taxon>Dikarya</taxon>
        <taxon>Ascomycota</taxon>
        <taxon>Pezizomycotina</taxon>
        <taxon>Leotiomycetes</taxon>
        <taxon>Helotiales</taxon>
        <taxon>Hyaloscyphaceae</taxon>
        <taxon>Hyaloscypha</taxon>
    </lineage>
</organism>
<accession>A0A2J6Q6Q0</accession>
<keyword evidence="5" id="KW-1185">Reference proteome</keyword>
<dbReference type="Proteomes" id="UP000235672">
    <property type="component" value="Unassembled WGS sequence"/>
</dbReference>
<dbReference type="STRING" id="1745343.A0A2J6Q6Q0"/>
<dbReference type="PANTHER" id="PTHR48106">
    <property type="entry name" value="QUINONE OXIDOREDUCTASE PIG3-RELATED"/>
    <property type="match status" value="1"/>
</dbReference>
<dbReference type="GO" id="GO:0070402">
    <property type="term" value="F:NADPH binding"/>
    <property type="evidence" value="ECO:0007669"/>
    <property type="project" value="TreeGrafter"/>
</dbReference>
<evidence type="ECO:0000256" key="2">
    <source>
        <dbReference type="ARBA" id="ARBA00023002"/>
    </source>
</evidence>
<dbReference type="GO" id="GO:0016651">
    <property type="term" value="F:oxidoreductase activity, acting on NAD(P)H"/>
    <property type="evidence" value="ECO:0007669"/>
    <property type="project" value="TreeGrafter"/>
</dbReference>
<dbReference type="SUPFAM" id="SSF51735">
    <property type="entry name" value="NAD(P)-binding Rossmann-fold domains"/>
    <property type="match status" value="1"/>
</dbReference>
<dbReference type="EMBL" id="KZ613479">
    <property type="protein sequence ID" value="PMD21911.1"/>
    <property type="molecule type" value="Genomic_DNA"/>
</dbReference>
<evidence type="ECO:0000313" key="4">
    <source>
        <dbReference type="EMBL" id="PMD21911.1"/>
    </source>
</evidence>
<dbReference type="InterPro" id="IPR036291">
    <property type="entry name" value="NAD(P)-bd_dom_sf"/>
</dbReference>
<dbReference type="SUPFAM" id="SSF50129">
    <property type="entry name" value="GroES-like"/>
    <property type="match status" value="1"/>
</dbReference>
<dbReference type="Pfam" id="PF08240">
    <property type="entry name" value="ADH_N"/>
    <property type="match status" value="1"/>
</dbReference>
<dbReference type="AlphaFoldDB" id="A0A2J6Q6Q0"/>
<keyword evidence="2" id="KW-0560">Oxidoreductase</keyword>
<dbReference type="SMART" id="SM00829">
    <property type="entry name" value="PKS_ER"/>
    <property type="match status" value="1"/>
</dbReference>